<name>A0A2S4UY67_9BASI</name>
<dbReference type="PANTHER" id="PTHR43341">
    <property type="entry name" value="AMINO ACID PERMEASE"/>
    <property type="match status" value="1"/>
</dbReference>
<feature type="transmembrane region" description="Helical" evidence="1">
    <location>
        <begin position="7"/>
        <end position="27"/>
    </location>
</feature>
<keyword evidence="1" id="KW-0812">Transmembrane</keyword>
<dbReference type="InterPro" id="IPR050524">
    <property type="entry name" value="APC_YAT"/>
</dbReference>
<proteinExistence type="predicted"/>
<gene>
    <name evidence="2" type="ORF">PSTT_11921</name>
</gene>
<accession>A0A2S4UY67</accession>
<evidence type="ECO:0000313" key="3">
    <source>
        <dbReference type="Proteomes" id="UP000239156"/>
    </source>
</evidence>
<dbReference type="VEuPathDB" id="FungiDB:PSTT_11921"/>
<dbReference type="GO" id="GO:0016020">
    <property type="term" value="C:membrane"/>
    <property type="evidence" value="ECO:0007669"/>
    <property type="project" value="TreeGrafter"/>
</dbReference>
<keyword evidence="3" id="KW-1185">Reference proteome</keyword>
<feature type="transmembrane region" description="Helical" evidence="1">
    <location>
        <begin position="33"/>
        <end position="57"/>
    </location>
</feature>
<evidence type="ECO:0008006" key="4">
    <source>
        <dbReference type="Google" id="ProtNLM"/>
    </source>
</evidence>
<sequence length="117" mass="13074">MARTAGAIYGIVVCSFLVIVNSYQVFLPNNWDSIVFFTGYFPIAIFCSLYLGSYIWFKKRGVKAGFKSVHEMDFVTGSYDEDRDQDDTVVGDPNQSMGRKILGFSCDLNSLNAIALD</sequence>
<protein>
    <recommendedName>
        <fullName evidence="4">Amino acid permease/ SLC12A domain-containing protein</fullName>
    </recommendedName>
</protein>
<reference evidence="2" key="1">
    <citation type="submission" date="2017-12" db="EMBL/GenBank/DDBJ databases">
        <title>Gene loss provides genomic basis for host adaptation in cereal stripe rust fungi.</title>
        <authorList>
            <person name="Xia C."/>
        </authorList>
    </citation>
    <scope>NUCLEOTIDE SEQUENCE [LARGE SCALE GENOMIC DNA]</scope>
    <source>
        <strain evidence="2">93-210</strain>
    </source>
</reference>
<comment type="caution">
    <text evidence="2">The sequence shown here is derived from an EMBL/GenBank/DDBJ whole genome shotgun (WGS) entry which is preliminary data.</text>
</comment>
<evidence type="ECO:0000256" key="1">
    <source>
        <dbReference type="SAM" id="Phobius"/>
    </source>
</evidence>
<dbReference type="AlphaFoldDB" id="A0A2S4UY67"/>
<keyword evidence="1" id="KW-0472">Membrane</keyword>
<dbReference type="PANTHER" id="PTHR43341:SF20">
    <property type="entry name" value="AAT FAMILY AMINO ACID TRANSPORTER"/>
    <property type="match status" value="1"/>
</dbReference>
<dbReference type="VEuPathDB" id="FungiDB:PSHT_02603"/>
<keyword evidence="1" id="KW-1133">Transmembrane helix</keyword>
<evidence type="ECO:0000313" key="2">
    <source>
        <dbReference type="EMBL" id="POW02196.1"/>
    </source>
</evidence>
<dbReference type="EMBL" id="PKSL01000146">
    <property type="protein sequence ID" value="POW02196.1"/>
    <property type="molecule type" value="Genomic_DNA"/>
</dbReference>
<dbReference type="Proteomes" id="UP000239156">
    <property type="component" value="Unassembled WGS sequence"/>
</dbReference>
<dbReference type="GO" id="GO:0015171">
    <property type="term" value="F:amino acid transmembrane transporter activity"/>
    <property type="evidence" value="ECO:0007669"/>
    <property type="project" value="TreeGrafter"/>
</dbReference>
<organism evidence="2 3">
    <name type="scientific">Puccinia striiformis</name>
    <dbReference type="NCBI Taxonomy" id="27350"/>
    <lineage>
        <taxon>Eukaryota</taxon>
        <taxon>Fungi</taxon>
        <taxon>Dikarya</taxon>
        <taxon>Basidiomycota</taxon>
        <taxon>Pucciniomycotina</taxon>
        <taxon>Pucciniomycetes</taxon>
        <taxon>Pucciniales</taxon>
        <taxon>Pucciniaceae</taxon>
        <taxon>Puccinia</taxon>
    </lineage>
</organism>